<feature type="region of interest" description="Disordered" evidence="1">
    <location>
        <begin position="37"/>
        <end position="59"/>
    </location>
</feature>
<dbReference type="HOGENOM" id="CLU_151447_0_0_1"/>
<evidence type="ECO:0000256" key="1">
    <source>
        <dbReference type="SAM" id="MobiDB-lite"/>
    </source>
</evidence>
<protein>
    <submittedName>
        <fullName evidence="2">Uncharacterized protein</fullName>
    </submittedName>
</protein>
<accession>U9SYN6</accession>
<dbReference type="AlphaFoldDB" id="U9SYN6"/>
<name>U9SYN6_RHIID</name>
<organism evidence="2">
    <name type="scientific">Rhizophagus irregularis (strain DAOM 181602 / DAOM 197198 / MUCL 43194)</name>
    <name type="common">Arbuscular mycorrhizal fungus</name>
    <name type="synonym">Glomus intraradices</name>
    <dbReference type="NCBI Taxonomy" id="747089"/>
    <lineage>
        <taxon>Eukaryota</taxon>
        <taxon>Fungi</taxon>
        <taxon>Fungi incertae sedis</taxon>
        <taxon>Mucoromycota</taxon>
        <taxon>Glomeromycotina</taxon>
        <taxon>Glomeromycetes</taxon>
        <taxon>Glomerales</taxon>
        <taxon>Glomeraceae</taxon>
        <taxon>Rhizophagus</taxon>
    </lineage>
</organism>
<dbReference type="EMBL" id="KI297351">
    <property type="protein sequence ID" value="ESA00232.1"/>
    <property type="molecule type" value="Genomic_DNA"/>
</dbReference>
<gene>
    <name evidence="2" type="ORF">GLOINDRAFT_87548</name>
</gene>
<evidence type="ECO:0000313" key="2">
    <source>
        <dbReference type="EMBL" id="ESA00232.1"/>
    </source>
</evidence>
<reference evidence="2" key="1">
    <citation type="submission" date="2013-07" db="EMBL/GenBank/DDBJ databases">
        <title>The genome of an arbuscular mycorrhizal fungus provides insights into the evolution of the oldest plant symbiosis.</title>
        <authorList>
            <consortium name="DOE Joint Genome Institute"/>
            <person name="Tisserant E."/>
            <person name="Malbreil M."/>
            <person name="Kuo A."/>
            <person name="Kohler A."/>
            <person name="Symeonidi A."/>
            <person name="Balestrini R."/>
            <person name="Charron P."/>
            <person name="Duensing N."/>
            <person name="Frei-dit-Frey N."/>
            <person name="Gianinazzi-Pearson V."/>
            <person name="Gilbert B."/>
            <person name="Handa Y."/>
            <person name="Hijri M."/>
            <person name="Kaul R."/>
            <person name="Kawaguchi M."/>
            <person name="Krajinski F."/>
            <person name="Lammers P."/>
            <person name="Lapierre D."/>
            <person name="Masclaux F.G."/>
            <person name="Murat C."/>
            <person name="Morin E."/>
            <person name="Ndikumana S."/>
            <person name="Pagni M."/>
            <person name="Petitpierre D."/>
            <person name="Requena N."/>
            <person name="Rosikiewicz P."/>
            <person name="Riley R."/>
            <person name="Saito K."/>
            <person name="San Clemente H."/>
            <person name="Shapiro H."/>
            <person name="van Tuinen D."/>
            <person name="Becard G."/>
            <person name="Bonfante P."/>
            <person name="Paszkowski U."/>
            <person name="Shachar-Hill Y."/>
            <person name="Young J.P."/>
            <person name="Sanders I.R."/>
            <person name="Henrissat B."/>
            <person name="Rensing S.A."/>
            <person name="Grigoriev I.V."/>
            <person name="Corradi N."/>
            <person name="Roux C."/>
            <person name="Martin F."/>
        </authorList>
    </citation>
    <scope>NUCLEOTIDE SEQUENCE</scope>
    <source>
        <strain evidence="2">DAOM 197198</strain>
    </source>
</reference>
<feature type="compositionally biased region" description="Basic residues" evidence="1">
    <location>
        <begin position="50"/>
        <end position="59"/>
    </location>
</feature>
<proteinExistence type="predicted"/>
<sequence>MSLELGCENEINEILQSWIRKKEREIRDKQQGCTIGFKENLPNISSPHQARTKGAPKKRVKNALENTTIKYNNNKNRQDMMKLNVKAPNKQSRSELQPEIPIRQTKYICSYCKVVNLKRKVLEQELNNRMFLVYAYKYATNL</sequence>
<dbReference type="VEuPathDB" id="FungiDB:RhiirFUN_007799"/>